<protein>
    <recommendedName>
        <fullName evidence="3">DDHD domain-containing protein</fullName>
    </recommendedName>
</protein>
<dbReference type="GO" id="GO:0046872">
    <property type="term" value="F:metal ion binding"/>
    <property type="evidence" value="ECO:0007669"/>
    <property type="project" value="InterPro"/>
</dbReference>
<feature type="compositionally biased region" description="Low complexity" evidence="2">
    <location>
        <begin position="159"/>
        <end position="172"/>
    </location>
</feature>
<organism evidence="4">
    <name type="scientific">Medioppia subpectinata</name>
    <dbReference type="NCBI Taxonomy" id="1979941"/>
    <lineage>
        <taxon>Eukaryota</taxon>
        <taxon>Metazoa</taxon>
        <taxon>Ecdysozoa</taxon>
        <taxon>Arthropoda</taxon>
        <taxon>Chelicerata</taxon>
        <taxon>Arachnida</taxon>
        <taxon>Acari</taxon>
        <taxon>Acariformes</taxon>
        <taxon>Sarcoptiformes</taxon>
        <taxon>Oribatida</taxon>
        <taxon>Brachypylina</taxon>
        <taxon>Oppioidea</taxon>
        <taxon>Oppiidae</taxon>
        <taxon>Medioppia</taxon>
    </lineage>
</organism>
<feature type="domain" description="DDHD" evidence="3">
    <location>
        <begin position="193"/>
        <end position="402"/>
    </location>
</feature>
<feature type="region of interest" description="Disordered" evidence="2">
    <location>
        <begin position="157"/>
        <end position="178"/>
    </location>
</feature>
<dbReference type="Proteomes" id="UP000759131">
    <property type="component" value="Unassembled WGS sequence"/>
</dbReference>
<evidence type="ECO:0000256" key="2">
    <source>
        <dbReference type="SAM" id="MobiDB-lite"/>
    </source>
</evidence>
<gene>
    <name evidence="4" type="ORF">OSB1V03_LOCUS14040</name>
</gene>
<dbReference type="GO" id="GO:0004620">
    <property type="term" value="F:phospholipase activity"/>
    <property type="evidence" value="ECO:0007669"/>
    <property type="project" value="TreeGrafter"/>
</dbReference>
<proteinExistence type="inferred from homology"/>
<feature type="compositionally biased region" description="Low complexity" evidence="2">
    <location>
        <begin position="445"/>
        <end position="455"/>
    </location>
</feature>
<dbReference type="InterPro" id="IPR058055">
    <property type="entry name" value="PA-PLA1"/>
</dbReference>
<evidence type="ECO:0000313" key="4">
    <source>
        <dbReference type="EMBL" id="CAD7633644.1"/>
    </source>
</evidence>
<feature type="region of interest" description="Disordered" evidence="2">
    <location>
        <begin position="445"/>
        <end position="470"/>
    </location>
</feature>
<sequence length="485" mass="53360">FRSIIEVVDDFRTIALGQMRVHYRSYMESGQLGRVELLPISWHQALHGDETGIDDRLRQITLDSIPKLRHFSNDTILDALFYTSPVYCQTIVDSVAREMNRLFDLFCTRNPNFCGTVALGGHSLGSLIVFDILAHQPVDNCPPQPATHDTAANADSIHTQTTPPLTTRPTQTVDNSPTGGQTLGFPAINYPTLAFKPSALFAMGSPLPMFLTVRGVHCLSPDYRLPTCPAVYNIFHPYDPIAYRLEPMIYRAFKDIKPVLVPHHKGRKRMHLELRDSIARVGTDIKNRIYDGLRYTWSTINEFARAHRPLIPTPGADNSDTDGAYGLDGDGSSQTIDGLSEETPAAEQALSAGALNSGRRIDYVLQESPVEAFNEYLFAMAAHACYWQSEDTALLILRELYGQLGYYTDANAGQGGYPSAGTLDTFGIATSASVQSFDGLLHQQQQQPLPSMAVPSQPPPPQPGFAPGVTAGHTFDAPELQFISH</sequence>
<dbReference type="GO" id="GO:0030134">
    <property type="term" value="C:COPII-coated ER to Golgi transport vesicle"/>
    <property type="evidence" value="ECO:0007669"/>
    <property type="project" value="TreeGrafter"/>
</dbReference>
<dbReference type="SMART" id="SM01127">
    <property type="entry name" value="DDHD"/>
    <property type="match status" value="1"/>
</dbReference>
<dbReference type="EMBL" id="OC867689">
    <property type="protein sequence ID" value="CAD7633644.1"/>
    <property type="molecule type" value="Genomic_DNA"/>
</dbReference>
<dbReference type="EMBL" id="CAJPIZ010013114">
    <property type="protein sequence ID" value="CAG2114074.1"/>
    <property type="molecule type" value="Genomic_DNA"/>
</dbReference>
<dbReference type="OrthoDB" id="69269at2759"/>
<keyword evidence="5" id="KW-1185">Reference proteome</keyword>
<dbReference type="InterPro" id="IPR004177">
    <property type="entry name" value="DDHD_dom"/>
</dbReference>
<dbReference type="PANTHER" id="PTHR23509">
    <property type="entry name" value="PA-PL1 PHOSPHOLIPASE FAMILY"/>
    <property type="match status" value="1"/>
</dbReference>
<dbReference type="PROSITE" id="PS51043">
    <property type="entry name" value="DDHD"/>
    <property type="match status" value="1"/>
</dbReference>
<reference evidence="4" key="1">
    <citation type="submission" date="2020-11" db="EMBL/GenBank/DDBJ databases">
        <authorList>
            <person name="Tran Van P."/>
        </authorList>
    </citation>
    <scope>NUCLEOTIDE SEQUENCE</scope>
</reference>
<evidence type="ECO:0000313" key="5">
    <source>
        <dbReference type="Proteomes" id="UP000759131"/>
    </source>
</evidence>
<accession>A0A7R9L453</accession>
<evidence type="ECO:0000256" key="1">
    <source>
        <dbReference type="ARBA" id="ARBA00038464"/>
    </source>
</evidence>
<dbReference type="PANTHER" id="PTHR23509:SF10">
    <property type="entry name" value="LD21067P"/>
    <property type="match status" value="1"/>
</dbReference>
<evidence type="ECO:0000259" key="3">
    <source>
        <dbReference type="PROSITE" id="PS51043"/>
    </source>
</evidence>
<name>A0A7R9L453_9ACAR</name>
<dbReference type="Pfam" id="PF02862">
    <property type="entry name" value="DDHD"/>
    <property type="match status" value="1"/>
</dbReference>
<feature type="non-terminal residue" evidence="4">
    <location>
        <position position="1"/>
    </location>
</feature>
<dbReference type="AlphaFoldDB" id="A0A7R9L453"/>
<comment type="similarity">
    <text evidence="1">Belongs to the PA-PLA1 family.</text>
</comment>